<name>A0A484S397_9ZZZZ</name>
<dbReference type="Gene3D" id="2.60.120.1440">
    <property type="match status" value="1"/>
</dbReference>
<evidence type="ECO:0000259" key="1">
    <source>
        <dbReference type="Pfam" id="PF04773"/>
    </source>
</evidence>
<dbReference type="PANTHER" id="PTHR30273">
    <property type="entry name" value="PERIPLASMIC SIGNAL SENSOR AND SIGMA FACTOR ACTIVATOR FECR-RELATED"/>
    <property type="match status" value="1"/>
</dbReference>
<dbReference type="InterPro" id="IPR032623">
    <property type="entry name" value="FecR_N"/>
</dbReference>
<feature type="domain" description="FecR protein" evidence="1">
    <location>
        <begin position="124"/>
        <end position="218"/>
    </location>
</feature>
<evidence type="ECO:0000259" key="2">
    <source>
        <dbReference type="Pfam" id="PF16220"/>
    </source>
</evidence>
<evidence type="ECO:0000313" key="3">
    <source>
        <dbReference type="EMBL" id="VFR57072.1"/>
    </source>
</evidence>
<dbReference type="Pfam" id="PF04773">
    <property type="entry name" value="FecR"/>
    <property type="match status" value="1"/>
</dbReference>
<dbReference type="InterPro" id="IPR012373">
    <property type="entry name" value="Ferrdict_sens_TM"/>
</dbReference>
<dbReference type="InterPro" id="IPR006860">
    <property type="entry name" value="FecR"/>
</dbReference>
<gene>
    <name evidence="3" type="ORF">BRI6_3734</name>
</gene>
<dbReference type="GO" id="GO:0016989">
    <property type="term" value="F:sigma factor antagonist activity"/>
    <property type="evidence" value="ECO:0007669"/>
    <property type="project" value="TreeGrafter"/>
</dbReference>
<accession>A0A484S397</accession>
<feature type="domain" description="FecR N-terminal" evidence="2">
    <location>
        <begin position="27"/>
        <end position="69"/>
    </location>
</feature>
<sequence length="332" mass="35770">MLPALAVTGTPMAADTTPSPRDLRAVKEAATWYARLSSETATPDDHQAWCHWLASDAAHRAAWGKVEQVCRQMGRLPGSIARPTLAPAKAARRAVLRNIGLVAGVGATSWLGWRTLPWEGWTADYRSAVGERRDIRLADGSSMLMDTDTAVDVSFDAQARILELRSGAILVSTHPDPAATPRPFLVRTRQGTATALGTRYTVKTEDGWTRVAVLEKSVRIEPAQGQGAVVVHAGQQARFSRDTVEAPKPNDMTTASWTRGNLVVLDMPLGELAAELGRYRRGGLGCDADVAHLRVSGSFPLDNTDQALAALTQGFPVKTAGVLGYWTRLVAR</sequence>
<organism evidence="3">
    <name type="scientific">plant metagenome</name>
    <dbReference type="NCBI Taxonomy" id="1297885"/>
    <lineage>
        <taxon>unclassified sequences</taxon>
        <taxon>metagenomes</taxon>
        <taxon>organismal metagenomes</taxon>
    </lineage>
</organism>
<proteinExistence type="predicted"/>
<reference evidence="3" key="1">
    <citation type="submission" date="2019-03" db="EMBL/GenBank/DDBJ databases">
        <authorList>
            <person name="Danneels B."/>
        </authorList>
    </citation>
    <scope>NUCLEOTIDE SEQUENCE</scope>
</reference>
<protein>
    <submittedName>
        <fullName evidence="3">Fe2+-dicitrate sensor, membrane component</fullName>
    </submittedName>
</protein>
<dbReference type="PANTHER" id="PTHR30273:SF2">
    <property type="entry name" value="PROTEIN FECR"/>
    <property type="match status" value="1"/>
</dbReference>
<dbReference type="EMBL" id="CAADII010000071">
    <property type="protein sequence ID" value="VFR57072.1"/>
    <property type="molecule type" value="Genomic_DNA"/>
</dbReference>
<dbReference type="PIRSF" id="PIRSF018266">
    <property type="entry name" value="FecR"/>
    <property type="match status" value="1"/>
</dbReference>
<dbReference type="Pfam" id="PF16220">
    <property type="entry name" value="DUF4880"/>
    <property type="match status" value="1"/>
</dbReference>
<dbReference type="AlphaFoldDB" id="A0A484S397"/>